<feature type="domain" description="DUF2779" evidence="1">
    <location>
        <begin position="308"/>
        <end position="433"/>
    </location>
</feature>
<protein>
    <recommendedName>
        <fullName evidence="1">DUF2779 domain-containing protein</fullName>
    </recommendedName>
</protein>
<dbReference type="Pfam" id="PF11074">
    <property type="entry name" value="DUF2779"/>
    <property type="match status" value="1"/>
</dbReference>
<organism evidence="2 3">
    <name type="scientific">Thiomonas delicata</name>
    <name type="common">Thiomonas cuprina</name>
    <dbReference type="NCBI Taxonomy" id="364030"/>
    <lineage>
        <taxon>Bacteria</taxon>
        <taxon>Pseudomonadati</taxon>
        <taxon>Pseudomonadota</taxon>
        <taxon>Betaproteobacteria</taxon>
        <taxon>Burkholderiales</taxon>
        <taxon>Thiomonas</taxon>
    </lineage>
</organism>
<reference evidence="2 3" key="1">
    <citation type="submission" date="2016-06" db="EMBL/GenBank/DDBJ databases">
        <authorList>
            <person name="Kjaerup R.B."/>
            <person name="Dalgaard T.S."/>
            <person name="Juul-Madsen H.R."/>
        </authorList>
    </citation>
    <scope>NUCLEOTIDE SEQUENCE [LARGE SCALE GENOMIC DNA]</scope>
    <source>
        <strain evidence="2 3">DSM 16361</strain>
    </source>
</reference>
<dbReference type="EMBL" id="FLMQ01000055">
    <property type="protein sequence ID" value="SBP87823.1"/>
    <property type="molecule type" value="Genomic_DNA"/>
</dbReference>
<proteinExistence type="predicted"/>
<keyword evidence="3" id="KW-1185">Reference proteome</keyword>
<dbReference type="InterPro" id="IPR021301">
    <property type="entry name" value="DUF2779"/>
</dbReference>
<dbReference type="RefSeq" id="WP_094159978.1">
    <property type="nucleotide sequence ID" value="NZ_LT592170.1"/>
</dbReference>
<dbReference type="Proteomes" id="UP000214566">
    <property type="component" value="Unassembled WGS sequence"/>
</dbReference>
<evidence type="ECO:0000259" key="1">
    <source>
        <dbReference type="Pfam" id="PF11074"/>
    </source>
</evidence>
<evidence type="ECO:0000313" key="2">
    <source>
        <dbReference type="EMBL" id="SBP87823.1"/>
    </source>
</evidence>
<dbReference type="OrthoDB" id="9783873at2"/>
<accession>A0A238D3I7</accession>
<sequence>MLTKSDLMAWRQCPRMLWLHHHPPEPQTSASVPVDRRTLDGRLVGEYARRDVGEYLWPNTSGDPASDAATALAELTAAAMLPAVEMPMVRDGLYARADALLPEAAGYVLRETKASTFPLKPDKATPSSPDEHHLDDVAVQAWVLEGAGLPLARAELNLLDNQWRYPGAGDYRGLFRQLDVTDAVQQRMRAVPQWLRQARDVVDGDMPDVRMGNQCTHPHPCPYAALCQRLEPPGPEHPLSLLPDTAGKALARKLAAKGYTSLLEPRPGELVGAQAALYRRIQQAHRTGRPILAPGANTFMQRLTYPRYYFDFEGIDLPVPRWVGLRPYEQVPFQWSCHIERAPGVFEHRAFLDLSGHDPSEPCIEEMLHAIDVGDGGPILVYYATYERGRIVELAKRHPAFADRLKRLAARLVDLHPVVKEHFYHPAMKGSFSIKKVLPVIAPDLNYGELDEVQDGTGAQVAYLQSCFDAELTPRRKAELRRNLLAYCEQDTWAMVEIGYFLEGKGRPTELRPPSFQV</sequence>
<name>A0A238D3I7_THIDL</name>
<evidence type="ECO:0000313" key="3">
    <source>
        <dbReference type="Proteomes" id="UP000214566"/>
    </source>
</evidence>
<dbReference type="AlphaFoldDB" id="A0A238D3I7"/>
<gene>
    <name evidence="2" type="ORF">THIARS_60536</name>
</gene>